<evidence type="ECO:0000313" key="2">
    <source>
        <dbReference type="EMBL" id="CAL1163757.1"/>
    </source>
</evidence>
<comment type="caution">
    <text evidence="1">The sequence shown here is derived from an EMBL/GenBank/DDBJ whole genome shotgun (WGS) entry which is preliminary data.</text>
</comment>
<protein>
    <submittedName>
        <fullName evidence="1">Uncharacterized protein</fullName>
    </submittedName>
</protein>
<keyword evidence="3" id="KW-1185">Reference proteome</keyword>
<sequence length="104" mass="11620">MSQSGQMALHVSPGNMAVITPMKRNKLWYKARCSDMRLEVDFRSRASAEEALMESAPGSVMVFVHTEPTEAAKGSSHSTSSSSRRHSLYVSFRYRRTRHSAANV</sequence>
<name>A0A9P1DJ64_9DINO</name>
<dbReference type="EMBL" id="CAMXCT020004791">
    <property type="protein sequence ID" value="CAL1163757.1"/>
    <property type="molecule type" value="Genomic_DNA"/>
</dbReference>
<evidence type="ECO:0000313" key="1">
    <source>
        <dbReference type="EMBL" id="CAI4010382.1"/>
    </source>
</evidence>
<dbReference type="EMBL" id="CAMXCT030004791">
    <property type="protein sequence ID" value="CAL4797694.1"/>
    <property type="molecule type" value="Genomic_DNA"/>
</dbReference>
<reference evidence="1" key="1">
    <citation type="submission" date="2022-10" db="EMBL/GenBank/DDBJ databases">
        <authorList>
            <person name="Chen Y."/>
            <person name="Dougan E. K."/>
            <person name="Chan C."/>
            <person name="Rhodes N."/>
            <person name="Thang M."/>
        </authorList>
    </citation>
    <scope>NUCLEOTIDE SEQUENCE</scope>
</reference>
<dbReference type="Proteomes" id="UP001152797">
    <property type="component" value="Unassembled WGS sequence"/>
</dbReference>
<gene>
    <name evidence="1" type="ORF">C1SCF055_LOCUS35652</name>
</gene>
<evidence type="ECO:0000313" key="3">
    <source>
        <dbReference type="Proteomes" id="UP001152797"/>
    </source>
</evidence>
<accession>A0A9P1DJ64</accession>
<reference evidence="2" key="2">
    <citation type="submission" date="2024-04" db="EMBL/GenBank/DDBJ databases">
        <authorList>
            <person name="Chen Y."/>
            <person name="Shah S."/>
            <person name="Dougan E. K."/>
            <person name="Thang M."/>
            <person name="Chan C."/>
        </authorList>
    </citation>
    <scope>NUCLEOTIDE SEQUENCE [LARGE SCALE GENOMIC DNA]</scope>
</reference>
<proteinExistence type="predicted"/>
<dbReference type="EMBL" id="CAMXCT010004791">
    <property type="protein sequence ID" value="CAI4010382.1"/>
    <property type="molecule type" value="Genomic_DNA"/>
</dbReference>
<dbReference type="AlphaFoldDB" id="A0A9P1DJ64"/>
<organism evidence="1">
    <name type="scientific">Cladocopium goreaui</name>
    <dbReference type="NCBI Taxonomy" id="2562237"/>
    <lineage>
        <taxon>Eukaryota</taxon>
        <taxon>Sar</taxon>
        <taxon>Alveolata</taxon>
        <taxon>Dinophyceae</taxon>
        <taxon>Suessiales</taxon>
        <taxon>Symbiodiniaceae</taxon>
        <taxon>Cladocopium</taxon>
    </lineage>
</organism>